<dbReference type="AlphaFoldDB" id="F0U7C4"/>
<feature type="region of interest" description="Disordered" evidence="1">
    <location>
        <begin position="378"/>
        <end position="413"/>
    </location>
</feature>
<dbReference type="EMBL" id="DS990636">
    <property type="protein sequence ID" value="EGC42391.1"/>
    <property type="molecule type" value="Genomic_DNA"/>
</dbReference>
<proteinExistence type="predicted"/>
<evidence type="ECO:0000313" key="3">
    <source>
        <dbReference type="Proteomes" id="UP000008142"/>
    </source>
</evidence>
<dbReference type="Pfam" id="PF04938">
    <property type="entry name" value="SIP1"/>
    <property type="match status" value="1"/>
</dbReference>
<dbReference type="GO" id="GO:0000387">
    <property type="term" value="P:spliceosomal snRNP assembly"/>
    <property type="evidence" value="ECO:0007669"/>
    <property type="project" value="InterPro"/>
</dbReference>
<dbReference type="HOGENOM" id="CLU_022029_1_0_1"/>
<sequence>MPDKRKDPSSESSSPPYPKRPRPTDSNDDEESYPPTPKTPTTARLQPKNDPVYGQKHAFPGLDDLGDEEQLCYGPPEDGIEYLRMVRFGISEVMLMAMSPPIRSHEPLPADIRPPTTRATRLAFTRMESMSHTPPKTPQAEASHTSAPDAQEIYYNLLHHRFLLLRSTLKCTPPASVIASLDAERPISLPRSNKYARAEWEKIIQTMDPRMAQLACMDMESVLGSAMCTLYLDGAWAWGLLGRCRTVGEMGSEEVGDIRELGKRAARILVKIRESEVVEAQGLEGEFDMEGGEGGEEEVEENQEKQEEQGVGTGENINRNGNGDDGQVDELDITNDAASADGILGHEEANGDIITSSNGVDTQDELEAAKARLQARLQVQHTSDKLKPGESGIEREENNDEEGGEGKVDDDYKSRNAQQYTRAMLDMIISVIGEFYGQRDLLEFRDIWEEDIGLAW</sequence>
<feature type="region of interest" description="Disordered" evidence="1">
    <location>
        <begin position="1"/>
        <end position="73"/>
    </location>
</feature>
<dbReference type="Proteomes" id="UP000008142">
    <property type="component" value="Unassembled WGS sequence"/>
</dbReference>
<feature type="compositionally biased region" description="Acidic residues" evidence="1">
    <location>
        <begin position="285"/>
        <end position="301"/>
    </location>
</feature>
<evidence type="ECO:0000313" key="2">
    <source>
        <dbReference type="EMBL" id="EGC42391.1"/>
    </source>
</evidence>
<feature type="region of interest" description="Disordered" evidence="1">
    <location>
        <begin position="283"/>
        <end position="330"/>
    </location>
</feature>
<evidence type="ECO:0000256" key="1">
    <source>
        <dbReference type="SAM" id="MobiDB-lite"/>
    </source>
</evidence>
<feature type="compositionally biased region" description="Basic and acidic residues" evidence="1">
    <location>
        <begin position="382"/>
        <end position="396"/>
    </location>
</feature>
<gene>
    <name evidence="2" type="ORF">HCEG_01753</name>
</gene>
<dbReference type="InterPro" id="IPR035426">
    <property type="entry name" value="Gemin2/Brr1"/>
</dbReference>
<accession>F0U7C4</accession>
<feature type="compositionally biased region" description="Basic and acidic residues" evidence="1">
    <location>
        <begin position="404"/>
        <end position="413"/>
    </location>
</feature>
<dbReference type="OMA" id="HQNSGID"/>
<dbReference type="Gene3D" id="1.20.58.1070">
    <property type="match status" value="1"/>
</dbReference>
<organism evidence="3">
    <name type="scientific">Ajellomyces capsulatus (strain H88)</name>
    <name type="common">Darling's disease fungus</name>
    <name type="synonym">Histoplasma capsulatum</name>
    <dbReference type="NCBI Taxonomy" id="544711"/>
    <lineage>
        <taxon>Eukaryota</taxon>
        <taxon>Fungi</taxon>
        <taxon>Dikarya</taxon>
        <taxon>Ascomycota</taxon>
        <taxon>Pezizomycotina</taxon>
        <taxon>Eurotiomycetes</taxon>
        <taxon>Eurotiomycetidae</taxon>
        <taxon>Onygenales</taxon>
        <taxon>Ajellomycetaceae</taxon>
        <taxon>Histoplasma</taxon>
    </lineage>
</organism>
<dbReference type="VEuPathDB" id="FungiDB:I7I53_06465"/>
<reference evidence="3" key="1">
    <citation type="submission" date="2008-07" db="EMBL/GenBank/DDBJ databases">
        <title>Annotation of Ajellomyces capsulatus strain H88.</title>
        <authorList>
            <person name="Champion M."/>
            <person name="Cuomo C."/>
            <person name="Ma L.-J."/>
            <person name="Henn M.R."/>
            <person name="Sil A."/>
            <person name="Goldman B."/>
            <person name="Young S.K."/>
            <person name="Kodira C.D."/>
            <person name="Zeng Q."/>
            <person name="Koehrsen M."/>
            <person name="Alvarado L."/>
            <person name="Berlin A."/>
            <person name="Borenstein D."/>
            <person name="Chen Z."/>
            <person name="Engels R."/>
            <person name="Freedman E."/>
            <person name="Gellesch M."/>
            <person name="Goldberg J."/>
            <person name="Griggs A."/>
            <person name="Gujja S."/>
            <person name="Heiman D."/>
            <person name="Hepburn T."/>
            <person name="Howarth C."/>
            <person name="Jen D."/>
            <person name="Larson L."/>
            <person name="Lewis B."/>
            <person name="Mehta T."/>
            <person name="Park D."/>
            <person name="Pearson M."/>
            <person name="Roberts A."/>
            <person name="Saif S."/>
            <person name="Shea T."/>
            <person name="Shenoy N."/>
            <person name="Sisk P."/>
            <person name="Stolte C."/>
            <person name="Sykes S."/>
            <person name="Walk T."/>
            <person name="White J."/>
            <person name="Yandava C."/>
            <person name="Klein B."/>
            <person name="McEwen J.G."/>
            <person name="Puccia R."/>
            <person name="Goldman G.H."/>
            <person name="Felipe M.S."/>
            <person name="Nino-Vega G."/>
            <person name="San-Blas G."/>
            <person name="Taylor J."/>
            <person name="Mendoza L."/>
            <person name="Galagan J."/>
            <person name="Nusbaum C."/>
            <person name="Birren B."/>
        </authorList>
    </citation>
    <scope>NUCLEOTIDE SEQUENCE [LARGE SCALE GENOMIC DNA]</scope>
    <source>
        <strain evidence="3">H88</strain>
    </source>
</reference>
<name>F0U7C4_AJEC8</name>
<protein>
    <submittedName>
        <fullName evidence="2">Uncharacterized protein</fullName>
    </submittedName>
</protein>
<dbReference type="OrthoDB" id="428895at2759"/>